<sequence length="254" mass="27841">MTDRVYPSAKPAAVNGAAANPSFPATKAQLYGATRPTYRPQPHHRRRSKRRCCCTFFFWLILTVLILLLLIGVGGTVFYLLYRPHHPTFTVTSLKLSYLNLTSSSNTLNSRFDITVSATNPNKKILFAYDPTSITILSADIDLGDGTVPGFQHPKKNTTLIKGSILSSGQALQSDEASRLKSSMKSKNGLPLKVNLETKVKAKMGNLKTPKVGIRVSCDGIRVSLPSGKKPATASTSNAKCDVDVRFKIWKWTV</sequence>
<feature type="domain" description="Late embryogenesis abundant protein LEA-2 subgroup" evidence="6">
    <location>
        <begin position="115"/>
        <end position="218"/>
    </location>
</feature>
<keyword evidence="2 5" id="KW-0812">Transmembrane</keyword>
<evidence type="ECO:0000256" key="4">
    <source>
        <dbReference type="ARBA" id="ARBA00023136"/>
    </source>
</evidence>
<keyword evidence="4 5" id="KW-0472">Membrane</keyword>
<dbReference type="GO" id="GO:0098542">
    <property type="term" value="P:defense response to other organism"/>
    <property type="evidence" value="ECO:0007669"/>
    <property type="project" value="InterPro"/>
</dbReference>
<dbReference type="AlphaFoldDB" id="A0A445IEP0"/>
<name>A0A445IEP0_GLYSO</name>
<accession>A0A445IEP0</accession>
<evidence type="ECO:0000313" key="8">
    <source>
        <dbReference type="Proteomes" id="UP000289340"/>
    </source>
</evidence>
<dbReference type="GO" id="GO:0005886">
    <property type="term" value="C:plasma membrane"/>
    <property type="evidence" value="ECO:0007669"/>
    <property type="project" value="TreeGrafter"/>
</dbReference>
<proteinExistence type="predicted"/>
<keyword evidence="8" id="KW-1185">Reference proteome</keyword>
<evidence type="ECO:0000256" key="2">
    <source>
        <dbReference type="ARBA" id="ARBA00022692"/>
    </source>
</evidence>
<feature type="transmembrane region" description="Helical" evidence="5">
    <location>
        <begin position="56"/>
        <end position="82"/>
    </location>
</feature>
<keyword evidence="3 5" id="KW-1133">Transmembrane helix</keyword>
<dbReference type="Gramene" id="XM_028335242.1">
    <property type="protein sequence ID" value="XP_028191043.1"/>
    <property type="gene ID" value="LOC114376917"/>
</dbReference>
<gene>
    <name evidence="7" type="ORF">D0Y65_032693</name>
</gene>
<evidence type="ECO:0000313" key="7">
    <source>
        <dbReference type="EMBL" id="RZB84494.1"/>
    </source>
</evidence>
<reference evidence="7 8" key="1">
    <citation type="submission" date="2018-09" db="EMBL/GenBank/DDBJ databases">
        <title>A high-quality reference genome of wild soybean provides a powerful tool to mine soybean genomes.</title>
        <authorList>
            <person name="Xie M."/>
            <person name="Chung C.Y.L."/>
            <person name="Li M.-W."/>
            <person name="Wong F.-L."/>
            <person name="Chan T.-F."/>
            <person name="Lam H.-M."/>
        </authorList>
    </citation>
    <scope>NUCLEOTIDE SEQUENCE [LARGE SCALE GENOMIC DNA]</scope>
    <source>
        <strain evidence="8">cv. W05</strain>
        <tissue evidence="7">Hypocotyl of etiolated seedlings</tissue>
    </source>
</reference>
<evidence type="ECO:0000259" key="6">
    <source>
        <dbReference type="Pfam" id="PF03168"/>
    </source>
</evidence>
<dbReference type="PANTHER" id="PTHR31234">
    <property type="entry name" value="LATE EMBRYOGENESIS ABUNDANT (LEA) HYDROXYPROLINE-RICH GLYCOPROTEIN FAMILY"/>
    <property type="match status" value="1"/>
</dbReference>
<dbReference type="InterPro" id="IPR044839">
    <property type="entry name" value="NDR1-like"/>
</dbReference>
<organism evidence="7 8">
    <name type="scientific">Glycine soja</name>
    <name type="common">Wild soybean</name>
    <dbReference type="NCBI Taxonomy" id="3848"/>
    <lineage>
        <taxon>Eukaryota</taxon>
        <taxon>Viridiplantae</taxon>
        <taxon>Streptophyta</taxon>
        <taxon>Embryophyta</taxon>
        <taxon>Tracheophyta</taxon>
        <taxon>Spermatophyta</taxon>
        <taxon>Magnoliopsida</taxon>
        <taxon>eudicotyledons</taxon>
        <taxon>Gunneridae</taxon>
        <taxon>Pentapetalae</taxon>
        <taxon>rosids</taxon>
        <taxon>fabids</taxon>
        <taxon>Fabales</taxon>
        <taxon>Fabaceae</taxon>
        <taxon>Papilionoideae</taxon>
        <taxon>50 kb inversion clade</taxon>
        <taxon>NPAAA clade</taxon>
        <taxon>indigoferoid/millettioid clade</taxon>
        <taxon>Phaseoleae</taxon>
        <taxon>Glycine</taxon>
        <taxon>Glycine subgen. Soja</taxon>
    </lineage>
</organism>
<comment type="caution">
    <text evidence="7">The sequence shown here is derived from an EMBL/GenBank/DDBJ whole genome shotgun (WGS) entry which is preliminary data.</text>
</comment>
<comment type="subcellular location">
    <subcellularLocation>
        <location evidence="1">Membrane</location>
        <topology evidence="1">Single-pass membrane protein</topology>
    </subcellularLocation>
</comment>
<evidence type="ECO:0000256" key="5">
    <source>
        <dbReference type="SAM" id="Phobius"/>
    </source>
</evidence>
<dbReference type="PANTHER" id="PTHR31234:SF2">
    <property type="entry name" value="OS05G0199100 PROTEIN"/>
    <property type="match status" value="1"/>
</dbReference>
<dbReference type="EMBL" id="QZWG01000011">
    <property type="protein sequence ID" value="RZB84494.1"/>
    <property type="molecule type" value="Genomic_DNA"/>
</dbReference>
<dbReference type="Pfam" id="PF03168">
    <property type="entry name" value="LEA_2"/>
    <property type="match status" value="1"/>
</dbReference>
<evidence type="ECO:0000256" key="1">
    <source>
        <dbReference type="ARBA" id="ARBA00004167"/>
    </source>
</evidence>
<dbReference type="Proteomes" id="UP000289340">
    <property type="component" value="Chromosome 11"/>
</dbReference>
<protein>
    <submittedName>
        <fullName evidence="7">NDR1/HIN1-like protein 13</fullName>
    </submittedName>
</protein>
<dbReference type="InterPro" id="IPR004864">
    <property type="entry name" value="LEA_2"/>
</dbReference>
<evidence type="ECO:0000256" key="3">
    <source>
        <dbReference type="ARBA" id="ARBA00022989"/>
    </source>
</evidence>